<dbReference type="AlphaFoldDB" id="A0A383AI95"/>
<evidence type="ECO:0000313" key="1">
    <source>
        <dbReference type="EMBL" id="SVE07482.1"/>
    </source>
</evidence>
<reference evidence="1" key="1">
    <citation type="submission" date="2018-05" db="EMBL/GenBank/DDBJ databases">
        <authorList>
            <person name="Lanie J.A."/>
            <person name="Ng W.-L."/>
            <person name="Kazmierczak K.M."/>
            <person name="Andrzejewski T.M."/>
            <person name="Davidsen T.M."/>
            <person name="Wayne K.J."/>
            <person name="Tettelin H."/>
            <person name="Glass J.I."/>
            <person name="Rusch D."/>
            <person name="Podicherti R."/>
            <person name="Tsui H.-C.T."/>
            <person name="Winkler M.E."/>
        </authorList>
    </citation>
    <scope>NUCLEOTIDE SEQUENCE</scope>
</reference>
<sequence length="161" mass="18041">MHFLLFMAIIFVISCDEILDIFPPDIELLSPTEEILTADTVAFLVDATDNNGIDRVAFTLLDPVDGKEVKKTIYSPPFQLELFDVQTWSQIELEVKAYDEVGNFGLIERIILIQSTVENASITVTEPNGNETWETGDTKTIRWASIDVPGNVVIDLYKSNS</sequence>
<dbReference type="InterPro" id="IPR013783">
    <property type="entry name" value="Ig-like_fold"/>
</dbReference>
<gene>
    <name evidence="1" type="ORF">METZ01_LOCUS460336</name>
</gene>
<evidence type="ECO:0008006" key="2">
    <source>
        <dbReference type="Google" id="ProtNLM"/>
    </source>
</evidence>
<feature type="non-terminal residue" evidence="1">
    <location>
        <position position="161"/>
    </location>
</feature>
<accession>A0A383AI95</accession>
<organism evidence="1">
    <name type="scientific">marine metagenome</name>
    <dbReference type="NCBI Taxonomy" id="408172"/>
    <lineage>
        <taxon>unclassified sequences</taxon>
        <taxon>metagenomes</taxon>
        <taxon>ecological metagenomes</taxon>
    </lineage>
</organism>
<protein>
    <recommendedName>
        <fullName evidence="2">Cadherin domain-containing protein</fullName>
    </recommendedName>
</protein>
<proteinExistence type="predicted"/>
<dbReference type="EMBL" id="UINC01192369">
    <property type="protein sequence ID" value="SVE07482.1"/>
    <property type="molecule type" value="Genomic_DNA"/>
</dbReference>
<dbReference type="Gene3D" id="2.60.40.10">
    <property type="entry name" value="Immunoglobulins"/>
    <property type="match status" value="1"/>
</dbReference>
<name>A0A383AI95_9ZZZZ</name>